<dbReference type="KEGG" id="naf:GQ61_01180"/>
<accession>A0A1W6N2Y3</accession>
<dbReference type="Pfam" id="PF12706">
    <property type="entry name" value="Lactamase_B_2"/>
    <property type="match status" value="1"/>
</dbReference>
<gene>
    <name evidence="2" type="ORF">GQ61_01180</name>
</gene>
<evidence type="ECO:0000313" key="2">
    <source>
        <dbReference type="EMBL" id="ARN84182.1"/>
    </source>
</evidence>
<protein>
    <recommendedName>
        <fullName evidence="1">Metallo-beta-lactamase domain-containing protein</fullName>
    </recommendedName>
</protein>
<evidence type="ECO:0000259" key="1">
    <source>
        <dbReference type="SMART" id="SM00849"/>
    </source>
</evidence>
<dbReference type="SUPFAM" id="SSF56281">
    <property type="entry name" value="Metallo-hydrolase/oxidoreductase"/>
    <property type="match status" value="1"/>
</dbReference>
<sequence length="259" mass="29486">MQSKAIILGCGGSGGVPSLGPNGGYWGACDPKNPRNIRSRTSSYIEMSGVRILIDTSTDLRQQFLKNNLTDFDAVLYTHAHADHTHGIDELRALFFVRNEKSIPVYGTAECMKDIERRFNYLITPTSDVYPKVLIPNVIQCDTFYVQNLEILAFQQGHGNQPSTGYRFGTMAYSTDFNYLSEESIEKLKGLKIWIVDCLSKEPPRRTHNHLDLTLHWIERVRPERAILTHMNATLDYDWLQSVLPQNVEPAFDGMIIEF</sequence>
<keyword evidence="3" id="KW-1185">Reference proteome</keyword>
<dbReference type="RefSeq" id="WP_085783546.1">
    <property type="nucleotide sequence ID" value="NZ_CP008743.1"/>
</dbReference>
<evidence type="ECO:0000313" key="3">
    <source>
        <dbReference type="Proteomes" id="UP000237351"/>
    </source>
</evidence>
<dbReference type="InterPro" id="IPR001279">
    <property type="entry name" value="Metallo-B-lactamas"/>
</dbReference>
<dbReference type="OrthoDB" id="9781189at2"/>
<name>A0A1W6N2Y3_9PROT</name>
<organism evidence="2 3">
    <name type="scientific">Candidatus Nucleicultrix amoebiphila FS5</name>
    <dbReference type="NCBI Taxonomy" id="1414854"/>
    <lineage>
        <taxon>Bacteria</taxon>
        <taxon>Pseudomonadati</taxon>
        <taxon>Pseudomonadota</taxon>
        <taxon>Alphaproteobacteria</taxon>
        <taxon>Holosporales</taxon>
        <taxon>Candidatus Nucleicultricaceae</taxon>
        <taxon>Candidatus Nucleicultrix</taxon>
    </lineage>
</organism>
<dbReference type="EMBL" id="CP008743">
    <property type="protein sequence ID" value="ARN84182.1"/>
    <property type="molecule type" value="Genomic_DNA"/>
</dbReference>
<feature type="domain" description="Metallo-beta-lactamase" evidence="1">
    <location>
        <begin position="39"/>
        <end position="230"/>
    </location>
</feature>
<reference evidence="2 3" key="1">
    <citation type="submission" date="2014-06" db="EMBL/GenBank/DDBJ databases">
        <title>The genome of the endonuclear symbiont Nucleicultrix amoebiphila.</title>
        <authorList>
            <person name="Schulz F."/>
            <person name="Horn M."/>
        </authorList>
    </citation>
    <scope>NUCLEOTIDE SEQUENCE [LARGE SCALE GENOMIC DNA]</scope>
    <source>
        <strain evidence="2 3">FS5</strain>
    </source>
</reference>
<dbReference type="STRING" id="1414854.GQ61_01180"/>
<dbReference type="InterPro" id="IPR036866">
    <property type="entry name" value="RibonucZ/Hydroxyglut_hydro"/>
</dbReference>
<dbReference type="SMART" id="SM00849">
    <property type="entry name" value="Lactamase_B"/>
    <property type="match status" value="1"/>
</dbReference>
<dbReference type="Proteomes" id="UP000237351">
    <property type="component" value="Chromosome"/>
</dbReference>
<dbReference type="CDD" id="cd16279">
    <property type="entry name" value="metallo-hydrolase-like_MBL-fold"/>
    <property type="match status" value="1"/>
</dbReference>
<dbReference type="Gene3D" id="3.60.15.10">
    <property type="entry name" value="Ribonuclease Z/Hydroxyacylglutathione hydrolase-like"/>
    <property type="match status" value="1"/>
</dbReference>
<dbReference type="PANTHER" id="PTHR42663:SF6">
    <property type="entry name" value="HYDROLASE C777.06C-RELATED"/>
    <property type="match status" value="1"/>
</dbReference>
<proteinExistence type="predicted"/>
<dbReference type="PANTHER" id="PTHR42663">
    <property type="entry name" value="HYDROLASE C777.06C-RELATED-RELATED"/>
    <property type="match status" value="1"/>
</dbReference>
<dbReference type="AlphaFoldDB" id="A0A1W6N2Y3"/>